<keyword evidence="2" id="KW-1185">Reference proteome</keyword>
<dbReference type="EMBL" id="CM039433">
    <property type="protein sequence ID" value="KAI4327590.1"/>
    <property type="molecule type" value="Genomic_DNA"/>
</dbReference>
<name>A0ACB9MYG3_BAUVA</name>
<sequence>MVILLRFAIDRDLQASDLLPSIRRQFSSGRPNQREMHNRSFFNTSKGNKLVTEAKHPSSQLYCWKDCRFVFFNY</sequence>
<accession>A0ACB9MYG3</accession>
<organism evidence="1 2">
    <name type="scientific">Bauhinia variegata</name>
    <name type="common">Purple orchid tree</name>
    <name type="synonym">Phanera variegata</name>
    <dbReference type="NCBI Taxonomy" id="167791"/>
    <lineage>
        <taxon>Eukaryota</taxon>
        <taxon>Viridiplantae</taxon>
        <taxon>Streptophyta</taxon>
        <taxon>Embryophyta</taxon>
        <taxon>Tracheophyta</taxon>
        <taxon>Spermatophyta</taxon>
        <taxon>Magnoliopsida</taxon>
        <taxon>eudicotyledons</taxon>
        <taxon>Gunneridae</taxon>
        <taxon>Pentapetalae</taxon>
        <taxon>rosids</taxon>
        <taxon>fabids</taxon>
        <taxon>Fabales</taxon>
        <taxon>Fabaceae</taxon>
        <taxon>Cercidoideae</taxon>
        <taxon>Cercideae</taxon>
        <taxon>Bauhiniinae</taxon>
        <taxon>Bauhinia</taxon>
    </lineage>
</organism>
<protein>
    <submittedName>
        <fullName evidence="1">Uncharacterized protein</fullName>
    </submittedName>
</protein>
<evidence type="ECO:0000313" key="1">
    <source>
        <dbReference type="EMBL" id="KAI4327590.1"/>
    </source>
</evidence>
<evidence type="ECO:0000313" key="2">
    <source>
        <dbReference type="Proteomes" id="UP000828941"/>
    </source>
</evidence>
<proteinExistence type="predicted"/>
<dbReference type="Proteomes" id="UP000828941">
    <property type="component" value="Chromosome 8"/>
</dbReference>
<reference evidence="1 2" key="1">
    <citation type="journal article" date="2022" name="DNA Res.">
        <title>Chromosomal-level genome assembly of the orchid tree Bauhinia variegata (Leguminosae; Cercidoideae) supports the allotetraploid origin hypothesis of Bauhinia.</title>
        <authorList>
            <person name="Zhong Y."/>
            <person name="Chen Y."/>
            <person name="Zheng D."/>
            <person name="Pang J."/>
            <person name="Liu Y."/>
            <person name="Luo S."/>
            <person name="Meng S."/>
            <person name="Qian L."/>
            <person name="Wei D."/>
            <person name="Dai S."/>
            <person name="Zhou R."/>
        </authorList>
    </citation>
    <scope>NUCLEOTIDE SEQUENCE [LARGE SCALE GENOMIC DNA]</scope>
    <source>
        <strain evidence="1">BV-YZ2020</strain>
    </source>
</reference>
<comment type="caution">
    <text evidence="1">The sequence shown here is derived from an EMBL/GenBank/DDBJ whole genome shotgun (WGS) entry which is preliminary data.</text>
</comment>
<gene>
    <name evidence="1" type="ORF">L6164_020030</name>
</gene>